<dbReference type="STRING" id="930992.A0A0D0AUF2"/>
<proteinExistence type="predicted"/>
<feature type="compositionally biased region" description="Polar residues" evidence="1">
    <location>
        <begin position="34"/>
        <end position="46"/>
    </location>
</feature>
<evidence type="ECO:0000313" key="3">
    <source>
        <dbReference type="Proteomes" id="UP000054485"/>
    </source>
</evidence>
<evidence type="ECO:0000256" key="1">
    <source>
        <dbReference type="SAM" id="MobiDB-lite"/>
    </source>
</evidence>
<dbReference type="HOGENOM" id="CLU_065614_2_2_1"/>
<feature type="region of interest" description="Disordered" evidence="1">
    <location>
        <begin position="24"/>
        <end position="55"/>
    </location>
</feature>
<gene>
    <name evidence="2" type="ORF">CY34DRAFT_91819</name>
</gene>
<dbReference type="OrthoDB" id="2686745at2759"/>
<dbReference type="AlphaFoldDB" id="A0A0D0AUF2"/>
<evidence type="ECO:0000313" key="2">
    <source>
        <dbReference type="EMBL" id="KIK37937.1"/>
    </source>
</evidence>
<dbReference type="EMBL" id="KN835420">
    <property type="protein sequence ID" value="KIK37937.1"/>
    <property type="molecule type" value="Genomic_DNA"/>
</dbReference>
<protein>
    <submittedName>
        <fullName evidence="2">Uncharacterized protein</fullName>
    </submittedName>
</protein>
<organism evidence="2 3">
    <name type="scientific">Suillus luteus UH-Slu-Lm8-n1</name>
    <dbReference type="NCBI Taxonomy" id="930992"/>
    <lineage>
        <taxon>Eukaryota</taxon>
        <taxon>Fungi</taxon>
        <taxon>Dikarya</taxon>
        <taxon>Basidiomycota</taxon>
        <taxon>Agaricomycotina</taxon>
        <taxon>Agaricomycetes</taxon>
        <taxon>Agaricomycetidae</taxon>
        <taxon>Boletales</taxon>
        <taxon>Suillineae</taxon>
        <taxon>Suillaceae</taxon>
        <taxon>Suillus</taxon>
    </lineage>
</organism>
<sequence length="163" mass="18751">MPKATKWRYCRHFKPLTIHCEFPPERSYTPPPLTQHQVFSRSSDPSSDAAERPTPAALLPIPLSTKIPKPRGEVSRISRGGYNLQEALGWPASEYEETRAFVSQLAREYLKVNKSWRLQAQPKVSIVYAEAQKRYPILERYDGSWVVGDMLRIFLKNSCSRDT</sequence>
<dbReference type="InParanoid" id="A0A0D0AUF2"/>
<reference evidence="2 3" key="1">
    <citation type="submission" date="2014-04" db="EMBL/GenBank/DDBJ databases">
        <authorList>
            <consortium name="DOE Joint Genome Institute"/>
            <person name="Kuo A."/>
            <person name="Ruytinx J."/>
            <person name="Rineau F."/>
            <person name="Colpaert J."/>
            <person name="Kohler A."/>
            <person name="Nagy L.G."/>
            <person name="Floudas D."/>
            <person name="Copeland A."/>
            <person name="Barry K.W."/>
            <person name="Cichocki N."/>
            <person name="Veneault-Fourrey C."/>
            <person name="LaButti K."/>
            <person name="Lindquist E.A."/>
            <person name="Lipzen A."/>
            <person name="Lundell T."/>
            <person name="Morin E."/>
            <person name="Murat C."/>
            <person name="Sun H."/>
            <person name="Tunlid A."/>
            <person name="Henrissat B."/>
            <person name="Grigoriev I.V."/>
            <person name="Hibbett D.S."/>
            <person name="Martin F."/>
            <person name="Nordberg H.P."/>
            <person name="Cantor M.N."/>
            <person name="Hua S.X."/>
        </authorList>
    </citation>
    <scope>NUCLEOTIDE SEQUENCE [LARGE SCALE GENOMIC DNA]</scope>
    <source>
        <strain evidence="2 3">UH-Slu-Lm8-n1</strain>
    </source>
</reference>
<keyword evidence="3" id="KW-1185">Reference proteome</keyword>
<reference evidence="3" key="2">
    <citation type="submission" date="2015-01" db="EMBL/GenBank/DDBJ databases">
        <title>Evolutionary Origins and Diversification of the Mycorrhizal Mutualists.</title>
        <authorList>
            <consortium name="DOE Joint Genome Institute"/>
            <consortium name="Mycorrhizal Genomics Consortium"/>
            <person name="Kohler A."/>
            <person name="Kuo A."/>
            <person name="Nagy L.G."/>
            <person name="Floudas D."/>
            <person name="Copeland A."/>
            <person name="Barry K.W."/>
            <person name="Cichocki N."/>
            <person name="Veneault-Fourrey C."/>
            <person name="LaButti K."/>
            <person name="Lindquist E.A."/>
            <person name="Lipzen A."/>
            <person name="Lundell T."/>
            <person name="Morin E."/>
            <person name="Murat C."/>
            <person name="Riley R."/>
            <person name="Ohm R."/>
            <person name="Sun H."/>
            <person name="Tunlid A."/>
            <person name="Henrissat B."/>
            <person name="Grigoriev I.V."/>
            <person name="Hibbett D.S."/>
            <person name="Martin F."/>
        </authorList>
    </citation>
    <scope>NUCLEOTIDE SEQUENCE [LARGE SCALE GENOMIC DNA]</scope>
    <source>
        <strain evidence="3">UH-Slu-Lm8-n1</strain>
    </source>
</reference>
<accession>A0A0D0AUF2</accession>
<dbReference type="Proteomes" id="UP000054485">
    <property type="component" value="Unassembled WGS sequence"/>
</dbReference>
<name>A0A0D0AUF2_9AGAM</name>